<organism evidence="2 3">
    <name type="scientific">Tumidithrix elongata BACA0141</name>
    <dbReference type="NCBI Taxonomy" id="2716417"/>
    <lineage>
        <taxon>Bacteria</taxon>
        <taxon>Bacillati</taxon>
        <taxon>Cyanobacteriota</taxon>
        <taxon>Cyanophyceae</taxon>
        <taxon>Pseudanabaenales</taxon>
        <taxon>Pseudanabaenaceae</taxon>
        <taxon>Tumidithrix</taxon>
        <taxon>Tumidithrix elongata</taxon>
    </lineage>
</organism>
<comment type="caution">
    <text evidence="2">The sequence shown here is derived from an EMBL/GenBank/DDBJ whole genome shotgun (WGS) entry which is preliminary data.</text>
</comment>
<evidence type="ECO:0000313" key="3">
    <source>
        <dbReference type="Proteomes" id="UP001333818"/>
    </source>
</evidence>
<gene>
    <name evidence="2" type="ORF">V2H45_19865</name>
</gene>
<feature type="signal peptide" evidence="1">
    <location>
        <begin position="1"/>
        <end position="28"/>
    </location>
</feature>
<dbReference type="RefSeq" id="WP_330485440.1">
    <property type="nucleotide sequence ID" value="NZ_JAZBJZ010000105.1"/>
</dbReference>
<dbReference type="EMBL" id="JAZBJZ010000105">
    <property type="protein sequence ID" value="MEE3719005.1"/>
    <property type="molecule type" value="Genomic_DNA"/>
</dbReference>
<evidence type="ECO:0000256" key="1">
    <source>
        <dbReference type="SAM" id="SignalP"/>
    </source>
</evidence>
<name>A0AAW9Q6B0_9CYAN</name>
<evidence type="ECO:0000313" key="2">
    <source>
        <dbReference type="EMBL" id="MEE3719005.1"/>
    </source>
</evidence>
<protein>
    <submittedName>
        <fullName evidence="2">Uncharacterized protein</fullName>
    </submittedName>
</protein>
<sequence length="428" mass="44107">MTNKLSRYALAFSILGGAAIATSSPALAQTTTVNFSNNGGTIGTATFNSTAGATPTFNFPNPITVITPAGTANLASFAPTAGQTTFNNGFTNVQTGDGFSSVGTSTGSAGLNTGNPNDGQNAVFTAQPTTLNGKVVTTTANNLVTTNSTITANITALSITVPKTNLTGANLNNPVGAGDVFVPFKGGTFDITTNPTTSSFTSKSLTILTPIGTIDPLTFVPKSYVNFDRSGSIAALDNLQLTGETSGKFKFNDSRTADLTNFATTIRGTVTTASTAATPTSSQNVQGVITGGGLTIPASSIKGTANTSGTGSEIVIINIFTFLPPGLLKAKPELLAFYLNNPGSVTYTFTSSDDVVTFNNVYFLNRGQLKKLLRTGDLGTGGETVKFVILPSSLLKLKPGTVVVVERPSSTLTSRVFYTMSNKSHDDD</sequence>
<keyword evidence="3" id="KW-1185">Reference proteome</keyword>
<reference evidence="2" key="1">
    <citation type="submission" date="2024-01" db="EMBL/GenBank/DDBJ databases">
        <title>Bank of Algae and Cyanobacteria of the Azores (BACA) strain genomes.</title>
        <authorList>
            <person name="Luz R."/>
            <person name="Cordeiro R."/>
            <person name="Fonseca A."/>
            <person name="Goncalves V."/>
        </authorList>
    </citation>
    <scope>NUCLEOTIDE SEQUENCE</scope>
    <source>
        <strain evidence="2">BACA0141</strain>
    </source>
</reference>
<dbReference type="Proteomes" id="UP001333818">
    <property type="component" value="Unassembled WGS sequence"/>
</dbReference>
<feature type="chain" id="PRO_5043432314" evidence="1">
    <location>
        <begin position="29"/>
        <end position="428"/>
    </location>
</feature>
<proteinExistence type="predicted"/>
<keyword evidence="1" id="KW-0732">Signal</keyword>
<dbReference type="AlphaFoldDB" id="A0AAW9Q6B0"/>
<accession>A0AAW9Q6B0</accession>